<keyword evidence="5 7" id="KW-0496">Mitochondrion</keyword>
<dbReference type="GO" id="GO:0032259">
    <property type="term" value="P:methylation"/>
    <property type="evidence" value="ECO:0007669"/>
    <property type="project" value="UniProtKB-KW"/>
</dbReference>
<keyword evidence="3 7" id="KW-0489">Methyltransferase</keyword>
<evidence type="ECO:0000256" key="4">
    <source>
        <dbReference type="ARBA" id="ARBA00022679"/>
    </source>
</evidence>
<dbReference type="GO" id="GO:0035243">
    <property type="term" value="F:protein-arginine omega-N symmetric methyltransferase activity"/>
    <property type="evidence" value="ECO:0007669"/>
    <property type="project" value="UniProtKB-EC"/>
</dbReference>
<dbReference type="PANTHER" id="PTHR12049:SF7">
    <property type="entry name" value="PROTEIN ARGININE METHYLTRANSFERASE NDUFAF7, MITOCHONDRIAL"/>
    <property type="match status" value="1"/>
</dbReference>
<dbReference type="InParanoid" id="A0A168NVG6"/>
<dbReference type="InterPro" id="IPR003788">
    <property type="entry name" value="NDUFAF7"/>
</dbReference>
<dbReference type="AlphaFoldDB" id="A0A168NVG6"/>
<evidence type="ECO:0000313" key="10">
    <source>
        <dbReference type="Proteomes" id="UP000078561"/>
    </source>
</evidence>
<evidence type="ECO:0000256" key="3">
    <source>
        <dbReference type="ARBA" id="ARBA00022603"/>
    </source>
</evidence>
<keyword evidence="4 7" id="KW-0808">Transferase</keyword>
<accession>A0A168NVG6</accession>
<keyword evidence="10" id="KW-1185">Reference proteome</keyword>
<dbReference type="GO" id="GO:0005739">
    <property type="term" value="C:mitochondrion"/>
    <property type="evidence" value="ECO:0007669"/>
    <property type="project" value="UniProtKB-SubCell"/>
</dbReference>
<dbReference type="Pfam" id="PF02636">
    <property type="entry name" value="Methyltransf_28"/>
    <property type="match status" value="1"/>
</dbReference>
<proteinExistence type="inferred from homology"/>
<dbReference type="InterPro" id="IPR038375">
    <property type="entry name" value="NDUFAF7_sf"/>
</dbReference>
<comment type="function">
    <text evidence="7">Arginine methyltransferase involved in the assembly or stability of mitochondrial NADH:ubiquinone oxidoreductase complex (complex I).</text>
</comment>
<reference evidence="9" key="1">
    <citation type="submission" date="2016-04" db="EMBL/GenBank/DDBJ databases">
        <authorList>
            <person name="Evans L.H."/>
            <person name="Alamgir A."/>
            <person name="Owens N."/>
            <person name="Weber N.D."/>
            <person name="Virtaneva K."/>
            <person name="Barbian K."/>
            <person name="Babar A."/>
            <person name="Rosenke K."/>
        </authorList>
    </citation>
    <scope>NUCLEOTIDE SEQUENCE [LARGE SCALE GENOMIC DNA]</scope>
    <source>
        <strain evidence="9">CBS 101.48</strain>
    </source>
</reference>
<sequence>MLVLLAKHSQLFASTFRKDLPRLVGRYSRQYTSTINSGHPTPPHKEPMTPLGRHLRDSIKLTGPMTVAHYMRQVLVNPLSGYYMHGDVFGQEGDFVTSPEISQMFGELCGIWYLTEWMRLGKPDQTQIIEFGPGRGTLMSDMIRTWKQFPYFYKTITGIHLVEASPGLRKMQRAALVQGSTDADVIRVETTETAGMNPTETITRDDGIKISWHDGIELVPGKMNKGF</sequence>
<evidence type="ECO:0000256" key="2">
    <source>
        <dbReference type="ARBA" id="ARBA00005891"/>
    </source>
</evidence>
<evidence type="ECO:0000256" key="5">
    <source>
        <dbReference type="ARBA" id="ARBA00023128"/>
    </source>
</evidence>
<evidence type="ECO:0000256" key="7">
    <source>
        <dbReference type="RuleBase" id="RU364114"/>
    </source>
</evidence>
<evidence type="ECO:0000256" key="8">
    <source>
        <dbReference type="SAM" id="MobiDB-lite"/>
    </source>
</evidence>
<comment type="similarity">
    <text evidence="2 7">Belongs to the NDUFAF7 family.</text>
</comment>
<dbReference type="STRING" id="4829.A0A168NVG6"/>
<dbReference type="GO" id="GO:0032981">
    <property type="term" value="P:mitochondrial respiratory chain complex I assembly"/>
    <property type="evidence" value="ECO:0007669"/>
    <property type="project" value="TreeGrafter"/>
</dbReference>
<dbReference type="Gene3D" id="3.40.50.12710">
    <property type="match status" value="1"/>
</dbReference>
<evidence type="ECO:0000313" key="9">
    <source>
        <dbReference type="EMBL" id="SAM01285.1"/>
    </source>
</evidence>
<feature type="region of interest" description="Disordered" evidence="8">
    <location>
        <begin position="32"/>
        <end position="51"/>
    </location>
</feature>
<dbReference type="EC" id="2.1.1.320" evidence="7"/>
<dbReference type="SUPFAM" id="SSF53335">
    <property type="entry name" value="S-adenosyl-L-methionine-dependent methyltransferases"/>
    <property type="match status" value="1"/>
</dbReference>
<dbReference type="EMBL" id="LT553525">
    <property type="protein sequence ID" value="SAM01285.1"/>
    <property type="molecule type" value="Genomic_DNA"/>
</dbReference>
<name>A0A168NVG6_ABSGL</name>
<evidence type="ECO:0000256" key="6">
    <source>
        <dbReference type="ARBA" id="ARBA00048612"/>
    </source>
</evidence>
<comment type="catalytic activity">
    <reaction evidence="6 7">
        <text>L-arginyl-[protein] + 2 S-adenosyl-L-methionine = N(omega),N(omega)'-dimethyl-L-arginyl-[protein] + 2 S-adenosyl-L-homocysteine + 2 H(+)</text>
        <dbReference type="Rhea" id="RHEA:48108"/>
        <dbReference type="Rhea" id="RHEA-COMP:10532"/>
        <dbReference type="Rhea" id="RHEA-COMP:11992"/>
        <dbReference type="ChEBI" id="CHEBI:15378"/>
        <dbReference type="ChEBI" id="CHEBI:29965"/>
        <dbReference type="ChEBI" id="CHEBI:57856"/>
        <dbReference type="ChEBI" id="CHEBI:59789"/>
        <dbReference type="ChEBI" id="CHEBI:88221"/>
        <dbReference type="EC" id="2.1.1.320"/>
    </reaction>
</comment>
<protein>
    <recommendedName>
        <fullName evidence="7">Protein arginine methyltransferase NDUFAF7</fullName>
        <ecNumber evidence="7">2.1.1.320</ecNumber>
    </recommendedName>
</protein>
<evidence type="ECO:0000256" key="1">
    <source>
        <dbReference type="ARBA" id="ARBA00004173"/>
    </source>
</evidence>
<comment type="subcellular location">
    <subcellularLocation>
        <location evidence="1 7">Mitochondrion</location>
    </subcellularLocation>
</comment>
<dbReference type="InterPro" id="IPR029063">
    <property type="entry name" value="SAM-dependent_MTases_sf"/>
</dbReference>
<dbReference type="OrthoDB" id="5595109at2759"/>
<gene>
    <name evidence="9" type="primary">ABSGL_07026.1 scaffold 8715</name>
</gene>
<organism evidence="9">
    <name type="scientific">Absidia glauca</name>
    <name type="common">Pin mould</name>
    <dbReference type="NCBI Taxonomy" id="4829"/>
    <lineage>
        <taxon>Eukaryota</taxon>
        <taxon>Fungi</taxon>
        <taxon>Fungi incertae sedis</taxon>
        <taxon>Mucoromycota</taxon>
        <taxon>Mucoromycotina</taxon>
        <taxon>Mucoromycetes</taxon>
        <taxon>Mucorales</taxon>
        <taxon>Cunninghamellaceae</taxon>
        <taxon>Absidia</taxon>
    </lineage>
</organism>
<dbReference type="PANTHER" id="PTHR12049">
    <property type="entry name" value="PROTEIN ARGININE METHYLTRANSFERASE NDUFAF7, MITOCHONDRIAL"/>
    <property type="match status" value="1"/>
</dbReference>
<dbReference type="Proteomes" id="UP000078561">
    <property type="component" value="Unassembled WGS sequence"/>
</dbReference>